<feature type="domain" description="7,8-dihydro-6-hydroxymethylpterin-pyrophosphokinase" evidence="9">
    <location>
        <begin position="27"/>
        <end position="159"/>
    </location>
</feature>
<dbReference type="EC" id="2.7.6.3" evidence="3"/>
<dbReference type="GO" id="GO:0046654">
    <property type="term" value="P:tetrahydrofolate biosynthetic process"/>
    <property type="evidence" value="ECO:0007669"/>
    <property type="project" value="UniProtKB-UniPathway"/>
</dbReference>
<evidence type="ECO:0000256" key="5">
    <source>
        <dbReference type="ARBA" id="ARBA00022741"/>
    </source>
</evidence>
<dbReference type="AlphaFoldDB" id="A0A1T5KT87"/>
<dbReference type="NCBIfam" id="TIGR01498">
    <property type="entry name" value="folK"/>
    <property type="match status" value="1"/>
</dbReference>
<evidence type="ECO:0000256" key="4">
    <source>
        <dbReference type="ARBA" id="ARBA00022679"/>
    </source>
</evidence>
<gene>
    <name evidence="10" type="ORF">SAMN06309945_2469</name>
</gene>
<evidence type="ECO:0000256" key="7">
    <source>
        <dbReference type="ARBA" id="ARBA00022840"/>
    </source>
</evidence>
<dbReference type="InterPro" id="IPR000550">
    <property type="entry name" value="Hppk"/>
</dbReference>
<dbReference type="Proteomes" id="UP000190857">
    <property type="component" value="Unassembled WGS sequence"/>
</dbReference>
<accession>A0A1T5KT87</accession>
<evidence type="ECO:0000256" key="2">
    <source>
        <dbReference type="ARBA" id="ARBA00005051"/>
    </source>
</evidence>
<dbReference type="PANTHER" id="PTHR43071">
    <property type="entry name" value="2-AMINO-4-HYDROXY-6-HYDROXYMETHYLDIHYDROPTERIDINE PYROPHOSPHOKINASE"/>
    <property type="match status" value="1"/>
</dbReference>
<evidence type="ECO:0000313" key="10">
    <source>
        <dbReference type="EMBL" id="SKC66996.1"/>
    </source>
</evidence>
<keyword evidence="11" id="KW-1185">Reference proteome</keyword>
<keyword evidence="7" id="KW-0067">ATP-binding</keyword>
<dbReference type="SUPFAM" id="SSF55083">
    <property type="entry name" value="6-hydroxymethyl-7,8-dihydropterin pyrophosphokinase, HPPK"/>
    <property type="match status" value="1"/>
</dbReference>
<comment type="pathway">
    <text evidence="2">Cofactor biosynthesis; tetrahydrofolate biosynthesis; 2-amino-4-hydroxy-6-hydroxymethyl-7,8-dihydropteridine diphosphate from 7,8-dihydroneopterin triphosphate: step 4/4.</text>
</comment>
<evidence type="ECO:0000256" key="1">
    <source>
        <dbReference type="ARBA" id="ARBA00000198"/>
    </source>
</evidence>
<dbReference type="RefSeq" id="WP_079728519.1">
    <property type="nucleotide sequence ID" value="NZ_FUZP01000003.1"/>
</dbReference>
<evidence type="ECO:0000313" key="11">
    <source>
        <dbReference type="Proteomes" id="UP000190857"/>
    </source>
</evidence>
<dbReference type="PANTHER" id="PTHR43071:SF1">
    <property type="entry name" value="2-AMINO-4-HYDROXY-6-HYDROXYMETHYLDIHYDROPTERIDINE PYROPHOSPHOKINASE"/>
    <property type="match status" value="1"/>
</dbReference>
<keyword evidence="6 10" id="KW-0418">Kinase</keyword>
<organism evidence="10 11">
    <name type="scientific">Okibacterium fritillariae</name>
    <dbReference type="NCBI Taxonomy" id="123320"/>
    <lineage>
        <taxon>Bacteria</taxon>
        <taxon>Bacillati</taxon>
        <taxon>Actinomycetota</taxon>
        <taxon>Actinomycetes</taxon>
        <taxon>Micrococcales</taxon>
        <taxon>Microbacteriaceae</taxon>
        <taxon>Okibacterium</taxon>
    </lineage>
</organism>
<protein>
    <recommendedName>
        <fullName evidence="3">2-amino-4-hydroxy-6-hydroxymethyldihydropteridine diphosphokinase</fullName>
        <ecNumber evidence="3">2.7.6.3</ecNumber>
    </recommendedName>
</protein>
<dbReference type="CDD" id="cd00483">
    <property type="entry name" value="HPPK"/>
    <property type="match status" value="1"/>
</dbReference>
<dbReference type="UniPathway" id="UPA00077">
    <property type="reaction ID" value="UER00155"/>
</dbReference>
<sequence>MTPIAKPPVHPPVRRPSQLSLGVTSAVVAFGANLGDREATIRHALAALDATEGITVTRVSPLHESVAVKPDGEDPDAPGYLNGVALLSTTLSPRALLTELNRVEREHGRVRAERWGDRTLDLDIVAFGSLTVDEPDLTIPHPRAAERDFVLAPWLDVDPDAALPGLGRADALLAALRKDRP</sequence>
<reference evidence="10 11" key="1">
    <citation type="submission" date="2017-02" db="EMBL/GenBank/DDBJ databases">
        <authorList>
            <person name="Peterson S.W."/>
        </authorList>
    </citation>
    <scope>NUCLEOTIDE SEQUENCE [LARGE SCALE GENOMIC DNA]</scope>
    <source>
        <strain evidence="10 11">VKM Ac-2059</strain>
    </source>
</reference>
<keyword evidence="4" id="KW-0808">Transferase</keyword>
<keyword evidence="5" id="KW-0547">Nucleotide-binding</keyword>
<dbReference type="GO" id="GO:0046656">
    <property type="term" value="P:folic acid biosynthetic process"/>
    <property type="evidence" value="ECO:0007669"/>
    <property type="project" value="UniProtKB-KW"/>
</dbReference>
<evidence type="ECO:0000256" key="6">
    <source>
        <dbReference type="ARBA" id="ARBA00022777"/>
    </source>
</evidence>
<dbReference type="Gene3D" id="3.30.70.560">
    <property type="entry name" value="7,8-Dihydro-6-hydroxymethylpterin-pyrophosphokinase HPPK"/>
    <property type="match status" value="1"/>
</dbReference>
<name>A0A1T5KT87_9MICO</name>
<dbReference type="EMBL" id="FUZP01000003">
    <property type="protein sequence ID" value="SKC66996.1"/>
    <property type="molecule type" value="Genomic_DNA"/>
</dbReference>
<comment type="catalytic activity">
    <reaction evidence="1">
        <text>6-hydroxymethyl-7,8-dihydropterin + ATP = (7,8-dihydropterin-6-yl)methyl diphosphate + AMP + H(+)</text>
        <dbReference type="Rhea" id="RHEA:11412"/>
        <dbReference type="ChEBI" id="CHEBI:15378"/>
        <dbReference type="ChEBI" id="CHEBI:30616"/>
        <dbReference type="ChEBI" id="CHEBI:44841"/>
        <dbReference type="ChEBI" id="CHEBI:72950"/>
        <dbReference type="ChEBI" id="CHEBI:456215"/>
        <dbReference type="EC" id="2.7.6.3"/>
    </reaction>
</comment>
<dbReference type="OrthoDB" id="9808041at2"/>
<evidence type="ECO:0000259" key="9">
    <source>
        <dbReference type="Pfam" id="PF01288"/>
    </source>
</evidence>
<evidence type="ECO:0000256" key="8">
    <source>
        <dbReference type="ARBA" id="ARBA00022909"/>
    </source>
</evidence>
<dbReference type="GO" id="GO:0016301">
    <property type="term" value="F:kinase activity"/>
    <property type="evidence" value="ECO:0007669"/>
    <property type="project" value="UniProtKB-KW"/>
</dbReference>
<dbReference type="GO" id="GO:0005524">
    <property type="term" value="F:ATP binding"/>
    <property type="evidence" value="ECO:0007669"/>
    <property type="project" value="UniProtKB-KW"/>
</dbReference>
<dbReference type="GO" id="GO:0003848">
    <property type="term" value="F:2-amino-4-hydroxy-6-hydroxymethyldihydropteridine diphosphokinase activity"/>
    <property type="evidence" value="ECO:0007669"/>
    <property type="project" value="UniProtKB-EC"/>
</dbReference>
<keyword evidence="8" id="KW-0289">Folate biosynthesis</keyword>
<dbReference type="STRING" id="123320.SAMN06309945_2469"/>
<evidence type="ECO:0000256" key="3">
    <source>
        <dbReference type="ARBA" id="ARBA00013253"/>
    </source>
</evidence>
<proteinExistence type="predicted"/>
<dbReference type="Pfam" id="PF01288">
    <property type="entry name" value="HPPK"/>
    <property type="match status" value="1"/>
</dbReference>
<dbReference type="InterPro" id="IPR035907">
    <property type="entry name" value="Hppk_sf"/>
</dbReference>